<accession>A0A5K1UM33</accession>
<protein>
    <submittedName>
        <fullName evidence="1">Uncharacterized protein</fullName>
    </submittedName>
</protein>
<organism evidence="1 2">
    <name type="scientific">Entamoeba histolytica</name>
    <dbReference type="NCBI Taxonomy" id="5759"/>
    <lineage>
        <taxon>Eukaryota</taxon>
        <taxon>Amoebozoa</taxon>
        <taxon>Evosea</taxon>
        <taxon>Archamoebae</taxon>
        <taxon>Mastigamoebida</taxon>
        <taxon>Entamoebidae</taxon>
        <taxon>Entamoeba</taxon>
    </lineage>
</organism>
<dbReference type="AlphaFoldDB" id="A0A5K1UM33"/>
<name>A0A5K1UM33_ENTHI</name>
<reference evidence="1 2" key="1">
    <citation type="submission" date="2016-05" db="EMBL/GenBank/DDBJ databases">
        <title>First whole genome sequencing of Entamoeba histolytica HM1:IMSS-clone-6.</title>
        <authorList>
            <person name="Mukherjee Avik.K."/>
            <person name="Izumyama S."/>
            <person name="Nakada-Tsukui K."/>
            <person name="Nozaki T."/>
        </authorList>
    </citation>
    <scope>NUCLEOTIDE SEQUENCE [LARGE SCALE GENOMIC DNA]</scope>
    <source>
        <strain evidence="1 2">HM1:IMSS clone 6</strain>
    </source>
</reference>
<evidence type="ECO:0000313" key="2">
    <source>
        <dbReference type="Proteomes" id="UP000078387"/>
    </source>
</evidence>
<dbReference type="VEuPathDB" id="AmoebaDB:EHI7A_166320"/>
<dbReference type="VEuPathDB" id="AmoebaDB:EHI8A_176470"/>
<dbReference type="VEuPathDB" id="AmoebaDB:EHI5A_033740"/>
<dbReference type="EMBL" id="BDEQ01000001">
    <property type="protein sequence ID" value="GAT91562.1"/>
    <property type="molecule type" value="Genomic_DNA"/>
</dbReference>
<gene>
    <name evidence="1" type="ORF">CL6EHI_153090</name>
</gene>
<proteinExistence type="predicted"/>
<comment type="caution">
    <text evidence="1">The sequence shown here is derived from an EMBL/GenBank/DDBJ whole genome shotgun (WGS) entry which is preliminary data.</text>
</comment>
<sequence length="226" mass="25845">MEGDGYLLVVGKLKDSIEKYIESKETISIDELDESIEIEINKTLSSLKQIPLNQVNDLLLQNNVLIKTVNVMDYSDNSVQLFYVNHIQIHLRLLFALNFKEGCDPLPQTYLNSIVLLLNNVREILNEIGNITLNEYFTHSLVNKYSQIPASIHYITSQIDLNFQDGYYLIDQIINRSAQELGPIFSNTNKPKPVVIKKETLADLAHGKRRTRGVVSNPFHLITMEK</sequence>
<dbReference type="VEuPathDB" id="AmoebaDB:EHI_153090"/>
<dbReference type="VEuPathDB" id="AmoebaDB:KM1_125480"/>
<dbReference type="Proteomes" id="UP000078387">
    <property type="component" value="Unassembled WGS sequence"/>
</dbReference>
<dbReference type="OMA" id="CILEMYP"/>
<evidence type="ECO:0000313" key="1">
    <source>
        <dbReference type="EMBL" id="GAT91562.1"/>
    </source>
</evidence>